<protein>
    <submittedName>
        <fullName evidence="2">Carboxypeptidase-like regulatory domain-containing protein</fullName>
    </submittedName>
</protein>
<dbReference type="EMBL" id="JAVRHT010000023">
    <property type="protein sequence ID" value="MDT0632203.1"/>
    <property type="molecule type" value="Genomic_DNA"/>
</dbReference>
<reference evidence="2 3" key="1">
    <citation type="submission" date="2023-09" db="EMBL/GenBank/DDBJ databases">
        <authorList>
            <person name="Rey-Velasco X."/>
        </authorList>
    </citation>
    <scope>NUCLEOTIDE SEQUENCE [LARGE SCALE GENOMIC DNA]</scope>
    <source>
        <strain evidence="2 3">F394</strain>
    </source>
</reference>
<dbReference type="Gene3D" id="2.60.40.1120">
    <property type="entry name" value="Carboxypeptidase-like, regulatory domain"/>
    <property type="match status" value="1"/>
</dbReference>
<gene>
    <name evidence="2" type="ORF">RM540_10645</name>
</gene>
<dbReference type="RefSeq" id="WP_311663891.1">
    <property type="nucleotide sequence ID" value="NZ_JAVRHT010000023.1"/>
</dbReference>
<keyword evidence="3" id="KW-1185">Reference proteome</keyword>
<dbReference type="Pfam" id="PF13715">
    <property type="entry name" value="CarbopepD_reg_2"/>
    <property type="match status" value="1"/>
</dbReference>
<dbReference type="Proteomes" id="UP001267426">
    <property type="component" value="Unassembled WGS sequence"/>
</dbReference>
<proteinExistence type="predicted"/>
<evidence type="ECO:0000256" key="1">
    <source>
        <dbReference type="SAM" id="SignalP"/>
    </source>
</evidence>
<feature type="signal peptide" evidence="1">
    <location>
        <begin position="1"/>
        <end position="19"/>
    </location>
</feature>
<evidence type="ECO:0000313" key="3">
    <source>
        <dbReference type="Proteomes" id="UP001267426"/>
    </source>
</evidence>
<dbReference type="InterPro" id="IPR008969">
    <property type="entry name" value="CarboxyPept-like_regulatory"/>
</dbReference>
<evidence type="ECO:0000313" key="2">
    <source>
        <dbReference type="EMBL" id="MDT0632203.1"/>
    </source>
</evidence>
<comment type="caution">
    <text evidence="2">The sequence shown here is derived from an EMBL/GenBank/DDBJ whole genome shotgun (WGS) entry which is preliminary data.</text>
</comment>
<organism evidence="2 3">
    <name type="scientific">Rubrivirga litoralis</name>
    <dbReference type="NCBI Taxonomy" id="3075598"/>
    <lineage>
        <taxon>Bacteria</taxon>
        <taxon>Pseudomonadati</taxon>
        <taxon>Rhodothermota</taxon>
        <taxon>Rhodothermia</taxon>
        <taxon>Rhodothermales</taxon>
        <taxon>Rubricoccaceae</taxon>
        <taxon>Rubrivirga</taxon>
    </lineage>
</organism>
<sequence length="457" mass="48830">MRPVFLAALVALVAGAAAAQPVRLEATVVDAETGAPLAGATAQVAGQEGGASADRDGRLSLALPAPPDTVVVRFVGYATAQVVVTADEAAAARAEGAGRQDANRQDANPRGGAVRRTIRLSPAPFVLGEVTVTDEPPGERLWRRLLARRQSLAARLGQYGAEAYGRLLLTRDGPTDVRPFPFALTETLSNLSWGRGGGLREEVVARRRLPEGGPFEWARMNPVPDLYFEDALALDGRSIPSITRPDALRYYAFRLGETVEADGRRYLDLAVIPRRGGLVAGRVRVVDTLLVIAEADLRLDAARTAAPVDALDASYRWRYEPADAGGALGDSAWLPRRFEREGAVTVRVPGTRVPTVRFQQTSVLDLVLPGAPGEAADLRRRYRSPRGVYTGAGVYRAGRRALPLDSLEVAVDTSDRVRRSTLAELLRPQEGIGFGGIFAGVSRLLGAGFDVEGDDDG</sequence>
<dbReference type="SUPFAM" id="SSF49464">
    <property type="entry name" value="Carboxypeptidase regulatory domain-like"/>
    <property type="match status" value="1"/>
</dbReference>
<name>A0ABU3BSC9_9BACT</name>
<keyword evidence="1" id="KW-0732">Signal</keyword>
<accession>A0ABU3BSC9</accession>
<feature type="chain" id="PRO_5046589741" evidence="1">
    <location>
        <begin position="20"/>
        <end position="457"/>
    </location>
</feature>